<accession>A0A0F9EJR2</accession>
<organism evidence="1">
    <name type="scientific">marine sediment metagenome</name>
    <dbReference type="NCBI Taxonomy" id="412755"/>
    <lineage>
        <taxon>unclassified sequences</taxon>
        <taxon>metagenomes</taxon>
        <taxon>ecological metagenomes</taxon>
    </lineage>
</organism>
<proteinExistence type="predicted"/>
<comment type="caution">
    <text evidence="1">The sequence shown here is derived from an EMBL/GenBank/DDBJ whole genome shotgun (WGS) entry which is preliminary data.</text>
</comment>
<reference evidence="1" key="1">
    <citation type="journal article" date="2015" name="Nature">
        <title>Complex archaea that bridge the gap between prokaryotes and eukaryotes.</title>
        <authorList>
            <person name="Spang A."/>
            <person name="Saw J.H."/>
            <person name="Jorgensen S.L."/>
            <person name="Zaremba-Niedzwiedzka K."/>
            <person name="Martijn J."/>
            <person name="Lind A.E."/>
            <person name="van Eijk R."/>
            <person name="Schleper C."/>
            <person name="Guy L."/>
            <person name="Ettema T.J."/>
        </authorList>
    </citation>
    <scope>NUCLEOTIDE SEQUENCE</scope>
</reference>
<protein>
    <submittedName>
        <fullName evidence="1">Uncharacterized protein</fullName>
    </submittedName>
</protein>
<dbReference type="AlphaFoldDB" id="A0A0F9EJR2"/>
<dbReference type="EMBL" id="LAZR01024716">
    <property type="protein sequence ID" value="KKL74244.1"/>
    <property type="molecule type" value="Genomic_DNA"/>
</dbReference>
<evidence type="ECO:0000313" key="1">
    <source>
        <dbReference type="EMBL" id="KKL74244.1"/>
    </source>
</evidence>
<sequence>MQGWVEQKPLDEIDDCEQRPSCYMTFKDLNQLRTSTYYVKRAWVPEWLWSVTPCFVKWVLRKRVQGDLTPAGILRGAERNQKMKLAEEK</sequence>
<gene>
    <name evidence="1" type="ORF">LCGC14_2066790</name>
</gene>
<name>A0A0F9EJR2_9ZZZZ</name>